<evidence type="ECO:0000259" key="2">
    <source>
        <dbReference type="Pfam" id="PF08028"/>
    </source>
</evidence>
<feature type="domain" description="Acyl-CoA dehydrogenase C-terminal" evidence="2">
    <location>
        <begin position="235"/>
        <end position="362"/>
    </location>
</feature>
<dbReference type="InterPro" id="IPR036250">
    <property type="entry name" value="AcylCo_DH-like_C"/>
</dbReference>
<dbReference type="GO" id="GO:0016787">
    <property type="term" value="F:hydrolase activity"/>
    <property type="evidence" value="ECO:0007669"/>
    <property type="project" value="UniProtKB-KW"/>
</dbReference>
<name>A0A2S9Q1B0_9ACTN</name>
<evidence type="ECO:0000313" key="4">
    <source>
        <dbReference type="Proteomes" id="UP000239322"/>
    </source>
</evidence>
<dbReference type="AlphaFoldDB" id="A0A2S9Q1B0"/>
<reference evidence="3 4" key="1">
    <citation type="submission" date="2018-03" db="EMBL/GenBank/DDBJ databases">
        <title>Novel Streptomyces sp. from soil.</title>
        <authorList>
            <person name="Tan G.Y.A."/>
            <person name="Lee Z.Y."/>
        </authorList>
    </citation>
    <scope>NUCLEOTIDE SEQUENCE [LARGE SCALE GENOMIC DNA]</scope>
    <source>
        <strain evidence="3 4">ST5x</strain>
    </source>
</reference>
<gene>
    <name evidence="3" type="ORF">C6N75_03885</name>
</gene>
<dbReference type="GO" id="GO:0005737">
    <property type="term" value="C:cytoplasm"/>
    <property type="evidence" value="ECO:0007669"/>
    <property type="project" value="TreeGrafter"/>
</dbReference>
<evidence type="ECO:0000256" key="1">
    <source>
        <dbReference type="ARBA" id="ARBA00023002"/>
    </source>
</evidence>
<dbReference type="SUPFAM" id="SSF47203">
    <property type="entry name" value="Acyl-CoA dehydrogenase C-terminal domain-like"/>
    <property type="match status" value="1"/>
</dbReference>
<dbReference type="Proteomes" id="UP000239322">
    <property type="component" value="Unassembled WGS sequence"/>
</dbReference>
<dbReference type="GO" id="GO:0003995">
    <property type="term" value="F:acyl-CoA dehydrogenase activity"/>
    <property type="evidence" value="ECO:0007669"/>
    <property type="project" value="TreeGrafter"/>
</dbReference>
<organism evidence="3 4">
    <name type="scientific">Streptomyces solincola</name>
    <dbReference type="NCBI Taxonomy" id="2100817"/>
    <lineage>
        <taxon>Bacteria</taxon>
        <taxon>Bacillati</taxon>
        <taxon>Actinomycetota</taxon>
        <taxon>Actinomycetes</taxon>
        <taxon>Kitasatosporales</taxon>
        <taxon>Streptomycetaceae</taxon>
        <taxon>Streptomyces</taxon>
    </lineage>
</organism>
<keyword evidence="1" id="KW-0560">Oxidoreductase</keyword>
<dbReference type="InterPro" id="IPR050741">
    <property type="entry name" value="Acyl-CoA_dehydrogenase"/>
</dbReference>
<keyword evidence="3" id="KW-0378">Hydrolase</keyword>
<dbReference type="InterPro" id="IPR046373">
    <property type="entry name" value="Acyl-CoA_Oxase/DH_mid-dom_sf"/>
</dbReference>
<dbReference type="InterPro" id="IPR037069">
    <property type="entry name" value="AcylCoA_DH/ox_N_sf"/>
</dbReference>
<dbReference type="GO" id="GO:0033539">
    <property type="term" value="P:fatty acid beta-oxidation using acyl-CoA dehydrogenase"/>
    <property type="evidence" value="ECO:0007669"/>
    <property type="project" value="TreeGrafter"/>
</dbReference>
<protein>
    <submittedName>
        <fullName evidence="3">Hydrolase</fullName>
    </submittedName>
</protein>
<dbReference type="GO" id="GO:0016712">
    <property type="term" value="F:oxidoreductase activity, acting on paired donors, with incorporation or reduction of molecular oxygen, reduced flavin or flavoprotein as one donor, and incorporation of one atom of oxygen"/>
    <property type="evidence" value="ECO:0007669"/>
    <property type="project" value="TreeGrafter"/>
</dbReference>
<dbReference type="Gene3D" id="1.20.140.10">
    <property type="entry name" value="Butyryl-CoA Dehydrogenase, subunit A, domain 3"/>
    <property type="match status" value="1"/>
</dbReference>
<keyword evidence="4" id="KW-1185">Reference proteome</keyword>
<dbReference type="RefSeq" id="WP_105867417.1">
    <property type="nucleotide sequence ID" value="NZ_PVLV01000053.1"/>
</dbReference>
<dbReference type="OrthoDB" id="3404950at2"/>
<dbReference type="PANTHER" id="PTHR48083">
    <property type="entry name" value="MEDIUM-CHAIN SPECIFIC ACYL-COA DEHYDROGENASE, MITOCHONDRIAL-RELATED"/>
    <property type="match status" value="1"/>
</dbReference>
<dbReference type="Gene3D" id="1.10.540.10">
    <property type="entry name" value="Acyl-CoA dehydrogenase/oxidase, N-terminal domain"/>
    <property type="match status" value="1"/>
</dbReference>
<sequence length="386" mass="40345">MTGLSAVQSTAVPAAAQAAAVAARHAAAAEQAWRPAPEAVEAVVAAGFVRHFVPPAHGGEAGSFSALSRAVAELGESCPATAWCASVTAHLARMAAYLPVEGCQEIWRDGPDAVVVGSLIPGGRAEPAPGGWRLTGRWSYVSAVDHSDWALLCGMVPSEEGPRARMFAVARADYTVVDSWSDIGMRATGSHSLFAEDVFVPERRVMDRGVLLDGRSAGSPAPCHGVPLRAVNALSFATPALGAARGLLGLWQEGVAARLRRPSPGPGPARGLYETVLARAAGEIDSAELLLDRAARTADRTDPLTALLEARNLRDCALATDLLVSAADRLFRSAGTSAHSVDAPLQRYWRDIHSMASHVVLQFDAAAGAYAREVWEPSETTPAPAA</sequence>
<comment type="caution">
    <text evidence="3">The sequence shown here is derived from an EMBL/GenBank/DDBJ whole genome shotgun (WGS) entry which is preliminary data.</text>
</comment>
<dbReference type="Gene3D" id="2.40.110.10">
    <property type="entry name" value="Butyryl-CoA Dehydrogenase, subunit A, domain 2"/>
    <property type="match status" value="1"/>
</dbReference>
<dbReference type="SUPFAM" id="SSF56645">
    <property type="entry name" value="Acyl-CoA dehydrogenase NM domain-like"/>
    <property type="match status" value="1"/>
</dbReference>
<dbReference type="InterPro" id="IPR013107">
    <property type="entry name" value="Acyl-CoA_DH_C"/>
</dbReference>
<proteinExistence type="predicted"/>
<dbReference type="InterPro" id="IPR009100">
    <property type="entry name" value="AcylCoA_DH/oxidase_NM_dom_sf"/>
</dbReference>
<accession>A0A2S9Q1B0</accession>
<dbReference type="Pfam" id="PF08028">
    <property type="entry name" value="Acyl-CoA_dh_2"/>
    <property type="match status" value="1"/>
</dbReference>
<evidence type="ECO:0000313" key="3">
    <source>
        <dbReference type="EMBL" id="PRH80470.1"/>
    </source>
</evidence>
<dbReference type="PANTHER" id="PTHR48083:SF19">
    <property type="entry name" value="FLAVIN-DEPENDENT MONOOXYGENASE, OXYGENASE SUBUNIT HSAA"/>
    <property type="match status" value="1"/>
</dbReference>
<dbReference type="PIRSF" id="PIRSF016578">
    <property type="entry name" value="HsaA"/>
    <property type="match status" value="1"/>
</dbReference>
<dbReference type="GO" id="GO:0050660">
    <property type="term" value="F:flavin adenine dinucleotide binding"/>
    <property type="evidence" value="ECO:0007669"/>
    <property type="project" value="InterPro"/>
</dbReference>
<dbReference type="EMBL" id="PVLV01000053">
    <property type="protein sequence ID" value="PRH80470.1"/>
    <property type="molecule type" value="Genomic_DNA"/>
</dbReference>